<dbReference type="Pfam" id="PF07676">
    <property type="entry name" value="PD40"/>
    <property type="match status" value="1"/>
</dbReference>
<feature type="domain" description="OmpA-like" evidence="6">
    <location>
        <begin position="773"/>
        <end position="895"/>
    </location>
</feature>
<dbReference type="InterPro" id="IPR011990">
    <property type="entry name" value="TPR-like_helical_dom_sf"/>
</dbReference>
<dbReference type="InterPro" id="IPR011659">
    <property type="entry name" value="WD40"/>
</dbReference>
<dbReference type="Proteomes" id="UP000683507">
    <property type="component" value="Chromosome"/>
</dbReference>
<dbReference type="InterPro" id="IPR036737">
    <property type="entry name" value="OmpA-like_sf"/>
</dbReference>
<dbReference type="Gene3D" id="1.25.40.10">
    <property type="entry name" value="Tetratricopeptide repeat domain"/>
    <property type="match status" value="1"/>
</dbReference>
<evidence type="ECO:0000256" key="2">
    <source>
        <dbReference type="ARBA" id="ARBA00023136"/>
    </source>
</evidence>
<dbReference type="InterPro" id="IPR013783">
    <property type="entry name" value="Ig-like_fold"/>
</dbReference>
<reference evidence="7" key="1">
    <citation type="submission" date="2021-04" db="EMBL/GenBank/DDBJ databases">
        <authorList>
            <person name="Rodrigo-Torres L."/>
            <person name="Arahal R. D."/>
            <person name="Lucena T."/>
        </authorList>
    </citation>
    <scope>NUCLEOTIDE SEQUENCE</scope>
    <source>
        <strain evidence="7">AS29M-1</strain>
    </source>
</reference>
<dbReference type="InterPro" id="IPR050330">
    <property type="entry name" value="Bact_OuterMem_StrucFunc"/>
</dbReference>
<dbReference type="SUPFAM" id="SSF48452">
    <property type="entry name" value="TPR-like"/>
    <property type="match status" value="1"/>
</dbReference>
<dbReference type="RefSeq" id="WP_258540692.1">
    <property type="nucleotide sequence ID" value="NZ_OU015584.1"/>
</dbReference>
<evidence type="ECO:0000256" key="5">
    <source>
        <dbReference type="SAM" id="SignalP"/>
    </source>
</evidence>
<dbReference type="Pfam" id="PF13620">
    <property type="entry name" value="CarboxypepD_reg"/>
    <property type="match status" value="3"/>
</dbReference>
<feature type="chain" id="PRO_5037366690" evidence="5">
    <location>
        <begin position="22"/>
        <end position="895"/>
    </location>
</feature>
<evidence type="ECO:0000313" key="7">
    <source>
        <dbReference type="EMBL" id="CAG5077699.1"/>
    </source>
</evidence>
<feature type="signal peptide" evidence="5">
    <location>
        <begin position="1"/>
        <end position="21"/>
    </location>
</feature>
<dbReference type="PRINTS" id="PR01021">
    <property type="entry name" value="OMPADOMAIN"/>
</dbReference>
<evidence type="ECO:0000259" key="6">
    <source>
        <dbReference type="PROSITE" id="PS51123"/>
    </source>
</evidence>
<keyword evidence="5" id="KW-0732">Signal</keyword>
<dbReference type="SUPFAM" id="SSF103088">
    <property type="entry name" value="OmpA-like"/>
    <property type="match status" value="1"/>
</dbReference>
<dbReference type="KEGG" id="ptan:CRYO30217_00460"/>
<accession>A0A916N8V4</accession>
<protein>
    <submittedName>
        <fullName evidence="7">Peptidoglycan-associated lipoprotein</fullName>
    </submittedName>
</protein>
<dbReference type="Gene3D" id="2.60.40.1120">
    <property type="entry name" value="Carboxypeptidase-like, regulatory domain"/>
    <property type="match status" value="3"/>
</dbReference>
<dbReference type="Gene3D" id="3.30.1330.60">
    <property type="entry name" value="OmpA-like domain"/>
    <property type="match status" value="1"/>
</dbReference>
<keyword evidence="2 4" id="KW-0472">Membrane</keyword>
<gene>
    <name evidence="7" type="primary">pal_3</name>
    <name evidence="7" type="ORF">CRYO30217_00460</name>
</gene>
<proteinExistence type="predicted"/>
<dbReference type="SUPFAM" id="SSF49478">
    <property type="entry name" value="Cna protein B-type domain"/>
    <property type="match status" value="2"/>
</dbReference>
<dbReference type="GO" id="GO:0009279">
    <property type="term" value="C:cell outer membrane"/>
    <property type="evidence" value="ECO:0007669"/>
    <property type="project" value="UniProtKB-SubCell"/>
</dbReference>
<dbReference type="SUPFAM" id="SSF49464">
    <property type="entry name" value="Carboxypeptidase regulatory domain-like"/>
    <property type="match status" value="2"/>
</dbReference>
<keyword evidence="7" id="KW-0449">Lipoprotein</keyword>
<keyword evidence="3" id="KW-0998">Cell outer membrane</keyword>
<dbReference type="Pfam" id="PF00691">
    <property type="entry name" value="OmpA"/>
    <property type="match status" value="1"/>
</dbReference>
<dbReference type="PROSITE" id="PS51123">
    <property type="entry name" value="OMPA_2"/>
    <property type="match status" value="1"/>
</dbReference>
<evidence type="ECO:0000256" key="3">
    <source>
        <dbReference type="ARBA" id="ARBA00023237"/>
    </source>
</evidence>
<keyword evidence="8" id="KW-1185">Reference proteome</keyword>
<dbReference type="PANTHER" id="PTHR30329">
    <property type="entry name" value="STATOR ELEMENT OF FLAGELLAR MOTOR COMPLEX"/>
    <property type="match status" value="1"/>
</dbReference>
<dbReference type="EMBL" id="OU015584">
    <property type="protein sequence ID" value="CAG5077699.1"/>
    <property type="molecule type" value="Genomic_DNA"/>
</dbReference>
<evidence type="ECO:0000313" key="8">
    <source>
        <dbReference type="Proteomes" id="UP000683507"/>
    </source>
</evidence>
<name>A0A916N8V4_9FLAO</name>
<dbReference type="PANTHER" id="PTHR30329:SF21">
    <property type="entry name" value="LIPOPROTEIN YIAD-RELATED"/>
    <property type="match status" value="1"/>
</dbReference>
<dbReference type="CDD" id="cd07185">
    <property type="entry name" value="OmpA_C-like"/>
    <property type="match status" value="1"/>
</dbReference>
<dbReference type="InterPro" id="IPR006665">
    <property type="entry name" value="OmpA-like"/>
</dbReference>
<sequence length="895" mass="100065">MRALLVGIVILLGCSGSYSQAESIVADHLFDNFEYEEAIHYYLRADELSLNQEQNLAYSYYAIKDYKNAAERYKTIVEQEEDLDPILYYLYGNSLRNSFQYDAAKTWLSKAYQLDTTQHFIAVALNSIDLLRSEMTKEPTLEALALEGVNNGASTYSPQWYKDGFLFCSEFKIDSAKGRPMVDVGGYGNVDKLNYGLAERPFSRLYYVEMNGFEVAKSELIAKDEKYHISSFYVSDDQIYFTKIDVNKSWDPSLRNHPRIFEGTLNSSEKSIDDPKRTPIRKLSNEVGSGHPFLTSDGKTMFFSSDRPGGFGGADLYRTTLGDDGKWSEPENLGPKINSEGDELYPNINGDDFYFSSDGLPGYGGLDIFTLPLAQLESADPVLLEAPVNSVADDYGLIIHPDNQDQGFFTSNRYGGKGDDDLYLFRLKLDGIFVQGVVKDINGDPVANALVKIYDDEGNEVAQVKTDESGRYIMELEEEGSYEVVATIPGYGDKEQVTIDDDWDNYTEVEMNLEPMLTAQGIVRNEDGSPAGNVEVTLKDDAGNIIYSGKTDEDGYYQFPLEEDRTYTALASDGLLSGEETFTTDENYDPLEDTDIVLTSGTFVEGVVLDEDGNPVSGAEVKLYDDEGNLIASTVSDENGEYHFNLKNDENYQIVATTDGFEAVENIYTGENYNSDDKLTLNLEPVGTESFALVEDNDSKEGNEGVKVTLIDNETGKKFVTTTDSDGKFTIKIRPDKSYSIHLEKEGYFPKTVKIKAGELPDKVDLNQMGDFGMDYAGYEVKRIYFELDEYTVTPESADQLDKIVTLLKANPKAVITVKSYADCRGPAKYNVSLSWKRSKAVRDYLKDKGVSTNRILTESYGATNFVNNCSTPEACSESEHALNRRSEFEIDFNK</sequence>
<dbReference type="AlphaFoldDB" id="A0A916N8V4"/>
<comment type="subcellular location">
    <subcellularLocation>
        <location evidence="1">Cell outer membrane</location>
    </subcellularLocation>
</comment>
<dbReference type="InterPro" id="IPR008969">
    <property type="entry name" value="CarboxyPept-like_regulatory"/>
</dbReference>
<evidence type="ECO:0000256" key="4">
    <source>
        <dbReference type="PROSITE-ProRule" id="PRU00473"/>
    </source>
</evidence>
<dbReference type="Gene3D" id="2.60.40.10">
    <property type="entry name" value="Immunoglobulins"/>
    <property type="match status" value="1"/>
</dbReference>
<organism evidence="7 8">
    <name type="scientific">Parvicella tangerina</name>
    <dbReference type="NCBI Taxonomy" id="2829795"/>
    <lineage>
        <taxon>Bacteria</taxon>
        <taxon>Pseudomonadati</taxon>
        <taxon>Bacteroidota</taxon>
        <taxon>Flavobacteriia</taxon>
        <taxon>Flavobacteriales</taxon>
        <taxon>Parvicellaceae</taxon>
        <taxon>Parvicella</taxon>
    </lineage>
</organism>
<evidence type="ECO:0000256" key="1">
    <source>
        <dbReference type="ARBA" id="ARBA00004442"/>
    </source>
</evidence>
<dbReference type="InterPro" id="IPR006664">
    <property type="entry name" value="OMP_bac"/>
</dbReference>